<accession>A0AAP0FVI4</accession>
<reference evidence="9 10" key="1">
    <citation type="journal article" date="2022" name="Nat. Plants">
        <title>Genomes of leafy and leafless Platanthera orchids illuminate the evolution of mycoheterotrophy.</title>
        <authorList>
            <person name="Li M.H."/>
            <person name="Liu K.W."/>
            <person name="Li Z."/>
            <person name="Lu H.C."/>
            <person name="Ye Q.L."/>
            <person name="Zhang D."/>
            <person name="Wang J.Y."/>
            <person name="Li Y.F."/>
            <person name="Zhong Z.M."/>
            <person name="Liu X."/>
            <person name="Yu X."/>
            <person name="Liu D.K."/>
            <person name="Tu X.D."/>
            <person name="Liu B."/>
            <person name="Hao Y."/>
            <person name="Liao X.Y."/>
            <person name="Jiang Y.T."/>
            <person name="Sun W.H."/>
            <person name="Chen J."/>
            <person name="Chen Y.Q."/>
            <person name="Ai Y."/>
            <person name="Zhai J.W."/>
            <person name="Wu S.S."/>
            <person name="Zhou Z."/>
            <person name="Hsiao Y.Y."/>
            <person name="Wu W.L."/>
            <person name="Chen Y.Y."/>
            <person name="Lin Y.F."/>
            <person name="Hsu J.L."/>
            <person name="Li C.Y."/>
            <person name="Wang Z.W."/>
            <person name="Zhao X."/>
            <person name="Zhong W.Y."/>
            <person name="Ma X.K."/>
            <person name="Ma L."/>
            <person name="Huang J."/>
            <person name="Chen G.Z."/>
            <person name="Huang M.Z."/>
            <person name="Huang L."/>
            <person name="Peng D.H."/>
            <person name="Luo Y.B."/>
            <person name="Zou S.Q."/>
            <person name="Chen S.P."/>
            <person name="Lan S."/>
            <person name="Tsai W.C."/>
            <person name="Van de Peer Y."/>
            <person name="Liu Z.J."/>
        </authorList>
    </citation>
    <scope>NUCLEOTIDE SEQUENCE [LARGE SCALE GENOMIC DNA]</scope>
    <source>
        <strain evidence="9">Lor287</strain>
    </source>
</reference>
<dbReference type="InterPro" id="IPR051848">
    <property type="entry name" value="PGIP"/>
</dbReference>
<evidence type="ECO:0000256" key="4">
    <source>
        <dbReference type="ARBA" id="ARBA00022737"/>
    </source>
</evidence>
<name>A0AAP0FVI4_9ASPA</name>
<comment type="caution">
    <text evidence="9">The sequence shown here is derived from an EMBL/GenBank/DDBJ whole genome shotgun (WGS) entry which is preliminary data.</text>
</comment>
<organism evidence="9 10">
    <name type="scientific">Platanthera zijinensis</name>
    <dbReference type="NCBI Taxonomy" id="2320716"/>
    <lineage>
        <taxon>Eukaryota</taxon>
        <taxon>Viridiplantae</taxon>
        <taxon>Streptophyta</taxon>
        <taxon>Embryophyta</taxon>
        <taxon>Tracheophyta</taxon>
        <taxon>Spermatophyta</taxon>
        <taxon>Magnoliopsida</taxon>
        <taxon>Liliopsida</taxon>
        <taxon>Asparagales</taxon>
        <taxon>Orchidaceae</taxon>
        <taxon>Orchidoideae</taxon>
        <taxon>Orchideae</taxon>
        <taxon>Orchidinae</taxon>
        <taxon>Platanthera</taxon>
    </lineage>
</organism>
<evidence type="ECO:0000259" key="8">
    <source>
        <dbReference type="Pfam" id="PF08263"/>
    </source>
</evidence>
<keyword evidence="3 7" id="KW-0732">Signal</keyword>
<evidence type="ECO:0000256" key="7">
    <source>
        <dbReference type="SAM" id="SignalP"/>
    </source>
</evidence>
<dbReference type="SUPFAM" id="SSF52058">
    <property type="entry name" value="L domain-like"/>
    <property type="match status" value="1"/>
</dbReference>
<gene>
    <name evidence="9" type="primary">PGIP2</name>
    <name evidence="9" type="ORF">KSP39_PZI021851</name>
</gene>
<dbReference type="Pfam" id="PF08263">
    <property type="entry name" value="LRRNT_2"/>
    <property type="match status" value="1"/>
</dbReference>
<feature type="signal peptide" evidence="7">
    <location>
        <begin position="1"/>
        <end position="28"/>
    </location>
</feature>
<evidence type="ECO:0000256" key="1">
    <source>
        <dbReference type="ARBA" id="ARBA00004196"/>
    </source>
</evidence>
<proteinExistence type="inferred from homology"/>
<evidence type="ECO:0000256" key="3">
    <source>
        <dbReference type="ARBA" id="ARBA00022729"/>
    </source>
</evidence>
<dbReference type="Proteomes" id="UP001418222">
    <property type="component" value="Unassembled WGS sequence"/>
</dbReference>
<protein>
    <submittedName>
        <fullName evidence="9">Polygalacturonase inhibitor 2</fullName>
    </submittedName>
</protein>
<evidence type="ECO:0000313" key="10">
    <source>
        <dbReference type="Proteomes" id="UP001418222"/>
    </source>
</evidence>
<dbReference type="PANTHER" id="PTHR48059:SF23">
    <property type="entry name" value="LEUCINE-RICH REPEAT-CONTAINING N-TERMINAL PLANT-TYPE DOMAIN-CONTAINING PROTEIN"/>
    <property type="match status" value="1"/>
</dbReference>
<dbReference type="EMBL" id="JBBWWQ010000019">
    <property type="protein sequence ID" value="KAK8918495.1"/>
    <property type="molecule type" value="Genomic_DNA"/>
</dbReference>
<keyword evidence="10" id="KW-1185">Reference proteome</keyword>
<evidence type="ECO:0000256" key="2">
    <source>
        <dbReference type="ARBA" id="ARBA00022614"/>
    </source>
</evidence>
<evidence type="ECO:0000256" key="6">
    <source>
        <dbReference type="ARBA" id="ARBA00038043"/>
    </source>
</evidence>
<dbReference type="Gene3D" id="3.80.10.10">
    <property type="entry name" value="Ribonuclease Inhibitor"/>
    <property type="match status" value="1"/>
</dbReference>
<dbReference type="PANTHER" id="PTHR48059">
    <property type="entry name" value="POLYGALACTURONASE INHIBITOR 1"/>
    <property type="match status" value="1"/>
</dbReference>
<feature type="chain" id="PRO_5043054200" evidence="7">
    <location>
        <begin position="29"/>
        <end position="343"/>
    </location>
</feature>
<dbReference type="InterPro" id="IPR001611">
    <property type="entry name" value="Leu-rich_rpt"/>
</dbReference>
<dbReference type="FunFam" id="3.80.10.10:FF:000041">
    <property type="entry name" value="LRR receptor-like serine/threonine-protein kinase ERECTA"/>
    <property type="match status" value="1"/>
</dbReference>
<feature type="domain" description="Leucine-rich repeat-containing N-terminal plant-type" evidence="8">
    <location>
        <begin position="32"/>
        <end position="68"/>
    </location>
</feature>
<evidence type="ECO:0000313" key="9">
    <source>
        <dbReference type="EMBL" id="KAK8918495.1"/>
    </source>
</evidence>
<dbReference type="Pfam" id="PF00560">
    <property type="entry name" value="LRR_1"/>
    <property type="match status" value="2"/>
</dbReference>
<sequence>MAALNHLVPIPLLGLFFFFFLVSPPTLACDAGDRATLLKIKARFLNPGKFTSWDESVDCCTWYGVTCSYPQDNGGRVTSLKYYNMDGAASSGLFGRLPDELGDLSFLGVLALGNHPNVYGVLPLTLTRLTSLSILYLFNNSLYGALPSFLTQIPSLAMLNLSFNKFRGPIPPEFSNFSSLHYLNLEANDLEGVIPSTIASLSKSVLSVSLFLSHNRLSGDIPAELWASNWRSLYLSHNNLTGDATALFSVNKTISYMDLSYNKLEFDITRIHFPITLLKLSLQNNKITGSIPAQINQLSELFIFNVSYNQLCGIIPAGPVMDRFDDTHFFPNKCLCRSKETCP</sequence>
<comment type="similarity">
    <text evidence="6">Belongs to the polygalacturonase-inhibiting protein family.</text>
</comment>
<dbReference type="InterPro" id="IPR013210">
    <property type="entry name" value="LRR_N_plant-typ"/>
</dbReference>
<keyword evidence="2" id="KW-0433">Leucine-rich repeat</keyword>
<comment type="subcellular location">
    <subcellularLocation>
        <location evidence="1">Cell envelope</location>
    </subcellularLocation>
</comment>
<dbReference type="AlphaFoldDB" id="A0AAP0FVI4"/>
<evidence type="ECO:0000256" key="5">
    <source>
        <dbReference type="ARBA" id="ARBA00023180"/>
    </source>
</evidence>
<keyword evidence="4" id="KW-0677">Repeat</keyword>
<keyword evidence="5" id="KW-0325">Glycoprotein</keyword>
<dbReference type="InterPro" id="IPR032675">
    <property type="entry name" value="LRR_dom_sf"/>
</dbReference>
<dbReference type="Pfam" id="PF13855">
    <property type="entry name" value="LRR_8"/>
    <property type="match status" value="1"/>
</dbReference>